<evidence type="ECO:0000313" key="2">
    <source>
        <dbReference type="Proteomes" id="UP000823775"/>
    </source>
</evidence>
<comment type="caution">
    <text evidence="1">The sequence shown here is derived from an EMBL/GenBank/DDBJ whole genome shotgun (WGS) entry which is preliminary data.</text>
</comment>
<accession>A0ABS8S8V0</accession>
<dbReference type="Proteomes" id="UP000823775">
    <property type="component" value="Unassembled WGS sequence"/>
</dbReference>
<evidence type="ECO:0000313" key="1">
    <source>
        <dbReference type="EMBL" id="MCD7455274.1"/>
    </source>
</evidence>
<gene>
    <name evidence="1" type="ORF">HAX54_027649</name>
</gene>
<protein>
    <submittedName>
        <fullName evidence="1">Uncharacterized protein</fullName>
    </submittedName>
</protein>
<proteinExistence type="predicted"/>
<feature type="non-terminal residue" evidence="1">
    <location>
        <position position="1"/>
    </location>
</feature>
<reference evidence="1 2" key="1">
    <citation type="journal article" date="2021" name="BMC Genomics">
        <title>Datura genome reveals duplications of psychoactive alkaloid biosynthetic genes and high mutation rate following tissue culture.</title>
        <authorList>
            <person name="Rajewski A."/>
            <person name="Carter-House D."/>
            <person name="Stajich J."/>
            <person name="Litt A."/>
        </authorList>
    </citation>
    <scope>NUCLEOTIDE SEQUENCE [LARGE SCALE GENOMIC DNA]</scope>
    <source>
        <strain evidence="1">AR-01</strain>
    </source>
</reference>
<keyword evidence="2" id="KW-1185">Reference proteome</keyword>
<organism evidence="1 2">
    <name type="scientific">Datura stramonium</name>
    <name type="common">Jimsonweed</name>
    <name type="synonym">Common thornapple</name>
    <dbReference type="NCBI Taxonomy" id="4076"/>
    <lineage>
        <taxon>Eukaryota</taxon>
        <taxon>Viridiplantae</taxon>
        <taxon>Streptophyta</taxon>
        <taxon>Embryophyta</taxon>
        <taxon>Tracheophyta</taxon>
        <taxon>Spermatophyta</taxon>
        <taxon>Magnoliopsida</taxon>
        <taxon>eudicotyledons</taxon>
        <taxon>Gunneridae</taxon>
        <taxon>Pentapetalae</taxon>
        <taxon>asterids</taxon>
        <taxon>lamiids</taxon>
        <taxon>Solanales</taxon>
        <taxon>Solanaceae</taxon>
        <taxon>Solanoideae</taxon>
        <taxon>Datureae</taxon>
        <taxon>Datura</taxon>
    </lineage>
</organism>
<sequence>VIFALLMVEGFGGCKGLTHCSRPLTVNDQPQRGHIRHRLLRPSFRERNYLVREVRARFCNLDKKLMESDKIEP</sequence>
<name>A0ABS8S8V0_DATST</name>
<dbReference type="EMBL" id="JACEIK010000337">
    <property type="protein sequence ID" value="MCD7455274.1"/>
    <property type="molecule type" value="Genomic_DNA"/>
</dbReference>